<evidence type="ECO:0000313" key="2">
    <source>
        <dbReference type="EMBL" id="WZN65099.1"/>
    </source>
</evidence>
<feature type="compositionally biased region" description="Acidic residues" evidence="1">
    <location>
        <begin position="1"/>
        <end position="11"/>
    </location>
</feature>
<protein>
    <submittedName>
        <fullName evidence="2">Uncharacterized protein</fullName>
    </submittedName>
</protein>
<gene>
    <name evidence="2" type="ORF">HKI87_11g66560</name>
</gene>
<dbReference type="PANTHER" id="PTHR31239">
    <property type="entry name" value="NICOLIN 1"/>
    <property type="match status" value="1"/>
</dbReference>
<accession>A0AAX4PFT4</accession>
<proteinExistence type="predicted"/>
<evidence type="ECO:0000256" key="1">
    <source>
        <dbReference type="SAM" id="MobiDB-lite"/>
    </source>
</evidence>
<feature type="compositionally biased region" description="Basic and acidic residues" evidence="1">
    <location>
        <begin position="60"/>
        <end position="75"/>
    </location>
</feature>
<feature type="compositionally biased region" description="Acidic residues" evidence="1">
    <location>
        <begin position="83"/>
        <end position="102"/>
    </location>
</feature>
<dbReference type="EMBL" id="CP151511">
    <property type="protein sequence ID" value="WZN65099.1"/>
    <property type="molecule type" value="Genomic_DNA"/>
</dbReference>
<evidence type="ECO:0000313" key="3">
    <source>
        <dbReference type="Proteomes" id="UP001472866"/>
    </source>
</evidence>
<feature type="compositionally biased region" description="Polar residues" evidence="1">
    <location>
        <begin position="362"/>
        <end position="371"/>
    </location>
</feature>
<name>A0AAX4PFT4_9CHLO</name>
<dbReference type="GO" id="GO:0005654">
    <property type="term" value="C:nucleoplasm"/>
    <property type="evidence" value="ECO:0007669"/>
    <property type="project" value="TreeGrafter"/>
</dbReference>
<dbReference type="PANTHER" id="PTHR31239:SF2">
    <property type="entry name" value="NICOLIN-1"/>
    <property type="match status" value="1"/>
</dbReference>
<feature type="compositionally biased region" description="Acidic residues" evidence="1">
    <location>
        <begin position="300"/>
        <end position="322"/>
    </location>
</feature>
<feature type="region of interest" description="Disordered" evidence="1">
    <location>
        <begin position="1"/>
        <end position="102"/>
    </location>
</feature>
<reference evidence="2 3" key="1">
    <citation type="submission" date="2024-03" db="EMBL/GenBank/DDBJ databases">
        <title>Complete genome sequence of the green alga Chloropicon roscoffensis RCC1871.</title>
        <authorList>
            <person name="Lemieux C."/>
            <person name="Pombert J.-F."/>
            <person name="Otis C."/>
            <person name="Turmel M."/>
        </authorList>
    </citation>
    <scope>NUCLEOTIDE SEQUENCE [LARGE SCALE GENOMIC DNA]</scope>
    <source>
        <strain evidence="2 3">RCC1871</strain>
    </source>
</reference>
<sequence>MAEGDPGEGAEDPPGTSGRIGGANDDSGGAGAGSRDDGSSGAPGAKVVKTGRITSTSRIEFVEEKEGEEGAKAGADDASGSGDEPDAEVGGEGQQQDEVEEEDVVEVDEGGFKVQDAIVSQVKTSRAPSVRPCRHYIDVEFTEPTEVNFLSFRNHYTAFCTVKMKVWMIDTWITLVEGEKLMANLHNEHDAQNHYILRIQSAEHDTTRIHCIRIYLSQPSPMWLHVNFTLKELTVYRSETAQEVWQYVSDKGHAVVVGGLNGVRIGGAQNGGTAEIENGGDGGGYHELDALPFNHSEDYNQVDEGEDDEDGTEEEEEGGIEDELVIDEDLHRRLCKYLNIASDELDFDKERAGFGSLEPRSRTTTVRLSPP</sequence>
<dbReference type="InterPro" id="IPR040235">
    <property type="entry name" value="Nicolin-1"/>
</dbReference>
<organism evidence="2 3">
    <name type="scientific">Chloropicon roscoffensis</name>
    <dbReference type="NCBI Taxonomy" id="1461544"/>
    <lineage>
        <taxon>Eukaryota</taxon>
        <taxon>Viridiplantae</taxon>
        <taxon>Chlorophyta</taxon>
        <taxon>Chloropicophyceae</taxon>
        <taxon>Chloropicales</taxon>
        <taxon>Chloropicaceae</taxon>
        <taxon>Chloropicon</taxon>
    </lineage>
</organism>
<feature type="region of interest" description="Disordered" evidence="1">
    <location>
        <begin position="348"/>
        <end position="371"/>
    </location>
</feature>
<dbReference type="Proteomes" id="UP001472866">
    <property type="component" value="Chromosome 11"/>
</dbReference>
<keyword evidence="3" id="KW-1185">Reference proteome</keyword>
<dbReference type="AlphaFoldDB" id="A0AAX4PFT4"/>
<feature type="region of interest" description="Disordered" evidence="1">
    <location>
        <begin position="297"/>
        <end position="322"/>
    </location>
</feature>